<evidence type="ECO:0000256" key="1">
    <source>
        <dbReference type="ARBA" id="ARBA00004651"/>
    </source>
</evidence>
<evidence type="ECO:0000313" key="14">
    <source>
        <dbReference type="EMBL" id="MDN5216279.1"/>
    </source>
</evidence>
<dbReference type="EMBL" id="JAUJEB010000008">
    <property type="protein sequence ID" value="MDN5216279.1"/>
    <property type="molecule type" value="Genomic_DNA"/>
</dbReference>
<evidence type="ECO:0000256" key="11">
    <source>
        <dbReference type="ARBA" id="ARBA00023201"/>
    </source>
</evidence>
<dbReference type="InterPro" id="IPR006153">
    <property type="entry name" value="Cation/H_exchanger_TM"/>
</dbReference>
<keyword evidence="7 12" id="KW-1133">Transmembrane helix</keyword>
<feature type="transmembrane region" description="Helical" evidence="12">
    <location>
        <begin position="70"/>
        <end position="87"/>
    </location>
</feature>
<dbReference type="Gene3D" id="1.20.1530.20">
    <property type="match status" value="1"/>
</dbReference>
<feature type="transmembrane region" description="Helical" evidence="12">
    <location>
        <begin position="232"/>
        <end position="249"/>
    </location>
</feature>
<dbReference type="Proteomes" id="UP001172083">
    <property type="component" value="Unassembled WGS sequence"/>
</dbReference>
<feature type="domain" description="Cation/H+ exchanger transmembrane" evidence="13">
    <location>
        <begin position="13"/>
        <end position="407"/>
    </location>
</feature>
<evidence type="ECO:0000256" key="7">
    <source>
        <dbReference type="ARBA" id="ARBA00022989"/>
    </source>
</evidence>
<feature type="transmembrane region" description="Helical" evidence="12">
    <location>
        <begin position="294"/>
        <end position="315"/>
    </location>
</feature>
<keyword evidence="3" id="KW-0813">Transport</keyword>
<comment type="subcellular location">
    <subcellularLocation>
        <location evidence="1">Cell membrane</location>
        <topology evidence="1">Multi-pass membrane protein</topology>
    </subcellularLocation>
</comment>
<evidence type="ECO:0000256" key="8">
    <source>
        <dbReference type="ARBA" id="ARBA00023053"/>
    </source>
</evidence>
<feature type="transmembrane region" description="Helical" evidence="12">
    <location>
        <begin position="128"/>
        <end position="150"/>
    </location>
</feature>
<evidence type="ECO:0000256" key="6">
    <source>
        <dbReference type="ARBA" id="ARBA00022692"/>
    </source>
</evidence>
<dbReference type="InterPro" id="IPR018422">
    <property type="entry name" value="Cation/H_exchanger_CPA1"/>
</dbReference>
<evidence type="ECO:0000259" key="13">
    <source>
        <dbReference type="Pfam" id="PF00999"/>
    </source>
</evidence>
<sequence>MDIVNIFAGILVLSAVFAFLNRRYINLPTTISLMIAGLFLSLLVQMLGEFSPSFRSGVQDTLARLDFTEFLLEFLLSFLLFAGAMHTNLEKLKTFKWPILSFATIGVLMSTFLIGVCLYYLLLLIGSPIAFIYCLLFGALISPTDPIAVLGILKKAKAPESLEIKITGESLFNDGVGVVIFLVVFKIAKSGLDQIHFSEVIHLLAMEILGGVGLGFLIGYLGYRMMKSIDHYQTEVLITLAVVMGGYSLASYLHFSGPLAMVVAGLLIGNQGVKRAMSQVTRDYVQKFWEMIDEILNAVLFVLIGLELILIPFQFTYVTVGLVVTAIVLAVRYVSLAFPSYVLKFRKTFAPNALPIMTWGGLRGGISIALALSLQPEMEKEFIVAITYTVVLFSLIIQGLTIEKLVKRLGRI</sequence>
<feature type="transmembrane region" description="Helical" evidence="12">
    <location>
        <begin position="31"/>
        <end position="50"/>
    </location>
</feature>
<keyword evidence="5" id="KW-1003">Cell membrane</keyword>
<evidence type="ECO:0000256" key="2">
    <source>
        <dbReference type="ARBA" id="ARBA00007367"/>
    </source>
</evidence>
<evidence type="ECO:0000256" key="4">
    <source>
        <dbReference type="ARBA" id="ARBA00022449"/>
    </source>
</evidence>
<evidence type="ECO:0000256" key="10">
    <source>
        <dbReference type="ARBA" id="ARBA00023136"/>
    </source>
</evidence>
<keyword evidence="9" id="KW-0406">Ion transport</keyword>
<gene>
    <name evidence="14" type="ORF">QQ020_29695</name>
</gene>
<protein>
    <submittedName>
        <fullName evidence="14">Sodium:proton antiporter</fullName>
    </submittedName>
</protein>
<proteinExistence type="inferred from homology"/>
<feature type="transmembrane region" description="Helical" evidence="12">
    <location>
        <begin position="382"/>
        <end position="402"/>
    </location>
</feature>
<dbReference type="PANTHER" id="PTHR10110:SF195">
    <property type="entry name" value="NA(+)_H(+) ANTIPORTER NHAS2"/>
    <property type="match status" value="1"/>
</dbReference>
<evidence type="ECO:0000256" key="5">
    <source>
        <dbReference type="ARBA" id="ARBA00022475"/>
    </source>
</evidence>
<evidence type="ECO:0000256" key="9">
    <source>
        <dbReference type="ARBA" id="ARBA00023065"/>
    </source>
</evidence>
<feature type="transmembrane region" description="Helical" evidence="12">
    <location>
        <begin position="171"/>
        <end position="188"/>
    </location>
</feature>
<dbReference type="Pfam" id="PF00999">
    <property type="entry name" value="Na_H_Exchanger"/>
    <property type="match status" value="1"/>
</dbReference>
<organism evidence="14 15">
    <name type="scientific">Agaribacillus aureus</name>
    <dbReference type="NCBI Taxonomy" id="3051825"/>
    <lineage>
        <taxon>Bacteria</taxon>
        <taxon>Pseudomonadati</taxon>
        <taxon>Bacteroidota</taxon>
        <taxon>Cytophagia</taxon>
        <taxon>Cytophagales</taxon>
        <taxon>Splendidivirgaceae</taxon>
        <taxon>Agaribacillus</taxon>
    </lineage>
</organism>
<feature type="transmembrane region" description="Helical" evidence="12">
    <location>
        <begin position="99"/>
        <end position="122"/>
    </location>
</feature>
<keyword evidence="10 12" id="KW-0472">Membrane</keyword>
<keyword evidence="11" id="KW-0739">Sodium transport</keyword>
<keyword evidence="15" id="KW-1185">Reference proteome</keyword>
<feature type="transmembrane region" description="Helical" evidence="12">
    <location>
        <begin position="255"/>
        <end position="273"/>
    </location>
</feature>
<evidence type="ECO:0000313" key="15">
    <source>
        <dbReference type="Proteomes" id="UP001172083"/>
    </source>
</evidence>
<keyword evidence="6 12" id="KW-0812">Transmembrane</keyword>
<comment type="similarity">
    <text evidence="2">Belongs to the monovalent cation:proton antiporter 1 (CPA1) transporter (TC 2.A.36) family.</text>
</comment>
<feature type="transmembrane region" description="Helical" evidence="12">
    <location>
        <begin position="321"/>
        <end position="342"/>
    </location>
</feature>
<dbReference type="PANTHER" id="PTHR10110">
    <property type="entry name" value="SODIUM/HYDROGEN EXCHANGER"/>
    <property type="match status" value="1"/>
</dbReference>
<keyword evidence="4" id="KW-0050">Antiport</keyword>
<accession>A0ABT8LES0</accession>
<name>A0ABT8LES0_9BACT</name>
<keyword evidence="8" id="KW-0915">Sodium</keyword>
<reference evidence="14" key="1">
    <citation type="submission" date="2023-06" db="EMBL/GenBank/DDBJ databases">
        <title>Genomic of Agaribacillus aureum.</title>
        <authorList>
            <person name="Wang G."/>
        </authorList>
    </citation>
    <scope>NUCLEOTIDE SEQUENCE</scope>
    <source>
        <strain evidence="14">BMA12</strain>
    </source>
</reference>
<evidence type="ECO:0000256" key="12">
    <source>
        <dbReference type="SAM" id="Phobius"/>
    </source>
</evidence>
<evidence type="ECO:0000256" key="3">
    <source>
        <dbReference type="ARBA" id="ARBA00022448"/>
    </source>
</evidence>
<dbReference type="InterPro" id="IPR038770">
    <property type="entry name" value="Na+/solute_symporter_sf"/>
</dbReference>
<comment type="caution">
    <text evidence="14">The sequence shown here is derived from an EMBL/GenBank/DDBJ whole genome shotgun (WGS) entry which is preliminary data.</text>
</comment>
<feature type="transmembrane region" description="Helical" evidence="12">
    <location>
        <begin position="6"/>
        <end position="24"/>
    </location>
</feature>
<feature type="transmembrane region" description="Helical" evidence="12">
    <location>
        <begin position="354"/>
        <end position="376"/>
    </location>
</feature>
<feature type="transmembrane region" description="Helical" evidence="12">
    <location>
        <begin position="200"/>
        <end position="220"/>
    </location>
</feature>
<dbReference type="RefSeq" id="WP_346761616.1">
    <property type="nucleotide sequence ID" value="NZ_JAUJEB010000008.1"/>
</dbReference>